<keyword evidence="1" id="KW-0812">Transmembrane</keyword>
<keyword evidence="1" id="KW-1133">Transmembrane helix</keyword>
<sequence length="313" mass="35622">MPIIILLLICGSLLIGLAFLRESLTTNGNFRVSQAQRLLKESVLRDKFFNANNKIIQRIPSKKKEKLKSNLELAGIKLQVEEFIAILIMSLIFTGILVFILSKSIFLALILSAFVLLGSFQILEFKKNRRLDRINQEIGTFLQLISKRYENTNDMTKSLETTAYEMQRSYLGEEVNKALAEVSTGLSVETAITNMANRLNNKYLLRFADYFETIDKIGSKKTSKKLFDTLIKQYQKDIELKRNLKSALRSPARDCYLLIGCIPVFFLYQAKTNELYLPFMLGTTLGKIGIGIVLFIVLVCVLIIEKKLAKPVD</sequence>
<keyword evidence="3" id="KW-1185">Reference proteome</keyword>
<protein>
    <recommendedName>
        <fullName evidence="4">Flp pilus assembly protein TadB</fullName>
    </recommendedName>
</protein>
<dbReference type="AlphaFoldDB" id="A0A1U7LX05"/>
<dbReference type="EMBL" id="MJIH01000008">
    <property type="protein sequence ID" value="OLR61604.1"/>
    <property type="molecule type" value="Genomic_DNA"/>
</dbReference>
<dbReference type="Gene3D" id="1.20.81.30">
    <property type="entry name" value="Type II secretion system (T2SS), domain F"/>
    <property type="match status" value="1"/>
</dbReference>
<proteinExistence type="predicted"/>
<comment type="caution">
    <text evidence="2">The sequence shown here is derived from an EMBL/GenBank/DDBJ whole genome shotgun (WGS) entry which is preliminary data.</text>
</comment>
<organism evidence="2 3">
    <name type="scientific">Peptoniphilus porci</name>
    <dbReference type="NCBI Taxonomy" id="2652280"/>
    <lineage>
        <taxon>Bacteria</taxon>
        <taxon>Bacillati</taxon>
        <taxon>Bacillota</taxon>
        <taxon>Tissierellia</taxon>
        <taxon>Tissierellales</taxon>
        <taxon>Peptoniphilaceae</taxon>
        <taxon>Peptoniphilus</taxon>
    </lineage>
</organism>
<dbReference type="STRING" id="1465756.BIV18_09625"/>
<reference evidence="2 3" key="1">
    <citation type="journal article" date="2016" name="Appl. Environ. Microbiol.">
        <title>Function and Phylogeny of Bacterial Butyryl Coenzyme A:Acetate Transferases and Their Diversity in the Proximal Colon of Swine.</title>
        <authorList>
            <person name="Trachsel J."/>
            <person name="Bayles D.O."/>
            <person name="Looft T."/>
            <person name="Levine U.Y."/>
            <person name="Allen H.K."/>
        </authorList>
    </citation>
    <scope>NUCLEOTIDE SEQUENCE [LARGE SCALE GENOMIC DNA]</scope>
    <source>
        <strain evidence="2 3">35-6-1</strain>
    </source>
</reference>
<feature type="transmembrane region" description="Helical" evidence="1">
    <location>
        <begin position="276"/>
        <end position="304"/>
    </location>
</feature>
<dbReference type="Proteomes" id="UP000187166">
    <property type="component" value="Unassembled WGS sequence"/>
</dbReference>
<evidence type="ECO:0000313" key="3">
    <source>
        <dbReference type="Proteomes" id="UP000187166"/>
    </source>
</evidence>
<evidence type="ECO:0000256" key="1">
    <source>
        <dbReference type="SAM" id="Phobius"/>
    </source>
</evidence>
<accession>A0A1U7LX05</accession>
<dbReference type="InterPro" id="IPR042094">
    <property type="entry name" value="T2SS_GspF_sf"/>
</dbReference>
<keyword evidence="1" id="KW-0472">Membrane</keyword>
<name>A0A1U7LX05_9FIRM</name>
<dbReference type="PANTHER" id="PTHR35007:SF1">
    <property type="entry name" value="PILUS ASSEMBLY PROTEIN"/>
    <property type="match status" value="1"/>
</dbReference>
<evidence type="ECO:0000313" key="2">
    <source>
        <dbReference type="EMBL" id="OLR61604.1"/>
    </source>
</evidence>
<evidence type="ECO:0008006" key="4">
    <source>
        <dbReference type="Google" id="ProtNLM"/>
    </source>
</evidence>
<dbReference type="PANTHER" id="PTHR35007">
    <property type="entry name" value="INTEGRAL MEMBRANE PROTEIN-RELATED"/>
    <property type="match status" value="1"/>
</dbReference>
<feature type="transmembrane region" description="Helical" evidence="1">
    <location>
        <begin position="84"/>
        <end position="117"/>
    </location>
</feature>
<gene>
    <name evidence="2" type="ORF">BIV18_09625</name>
</gene>
<feature type="transmembrane region" description="Helical" evidence="1">
    <location>
        <begin position="251"/>
        <end position="270"/>
    </location>
</feature>